<evidence type="ECO:0000313" key="3">
    <source>
        <dbReference type="Proteomes" id="UP001521137"/>
    </source>
</evidence>
<comment type="caution">
    <text evidence="2">The sequence shown here is derived from an EMBL/GenBank/DDBJ whole genome shotgun (WGS) entry which is preliminary data.</text>
</comment>
<accession>A0ABS9DB37</accession>
<proteinExistence type="predicted"/>
<keyword evidence="1" id="KW-0732">Signal</keyword>
<evidence type="ECO:0000256" key="1">
    <source>
        <dbReference type="SAM" id="SignalP"/>
    </source>
</evidence>
<feature type="signal peptide" evidence="1">
    <location>
        <begin position="1"/>
        <end position="18"/>
    </location>
</feature>
<name>A0ABS9DB37_9ALTE</name>
<sequence length="104" mass="11105">MKKLIAVSIALCALNANAAMESKSKVKYKGDTNFKNFCEAVVVDDVALLKKSLRKQVGEVASTQSKVKALLIAEKGVKCNGVGLTEFSKERAATKVAAFLNQGK</sequence>
<reference evidence="2 3" key="1">
    <citation type="submission" date="2022-01" db="EMBL/GenBank/DDBJ databases">
        <title>Paraglaciecola sp. G1-23.</title>
        <authorList>
            <person name="Jin M.S."/>
            <person name="Han D.M."/>
            <person name="Kim H.M."/>
            <person name="Jeon C.O."/>
        </authorList>
    </citation>
    <scope>NUCLEOTIDE SEQUENCE [LARGE SCALE GENOMIC DNA]</scope>
    <source>
        <strain evidence="2 3">G1-23</strain>
    </source>
</reference>
<dbReference type="Proteomes" id="UP001521137">
    <property type="component" value="Unassembled WGS sequence"/>
</dbReference>
<feature type="chain" id="PRO_5045562657" description="DUF3718 domain-containing protein" evidence="1">
    <location>
        <begin position="19"/>
        <end position="104"/>
    </location>
</feature>
<keyword evidence="3" id="KW-1185">Reference proteome</keyword>
<evidence type="ECO:0000313" key="2">
    <source>
        <dbReference type="EMBL" id="MCF2949014.1"/>
    </source>
</evidence>
<evidence type="ECO:0008006" key="4">
    <source>
        <dbReference type="Google" id="ProtNLM"/>
    </source>
</evidence>
<organism evidence="2 3">
    <name type="scientific">Paraglaciecola algarum</name>
    <dbReference type="NCBI Taxonomy" id="3050085"/>
    <lineage>
        <taxon>Bacteria</taxon>
        <taxon>Pseudomonadati</taxon>
        <taxon>Pseudomonadota</taxon>
        <taxon>Gammaproteobacteria</taxon>
        <taxon>Alteromonadales</taxon>
        <taxon>Alteromonadaceae</taxon>
        <taxon>Paraglaciecola</taxon>
    </lineage>
</organism>
<gene>
    <name evidence="2" type="ORF">L0668_12905</name>
</gene>
<dbReference type="RefSeq" id="WP_235313054.1">
    <property type="nucleotide sequence ID" value="NZ_JAKGAS010000007.1"/>
</dbReference>
<protein>
    <recommendedName>
        <fullName evidence="4">DUF3718 domain-containing protein</fullName>
    </recommendedName>
</protein>
<dbReference type="EMBL" id="JAKGAS010000007">
    <property type="protein sequence ID" value="MCF2949014.1"/>
    <property type="molecule type" value="Genomic_DNA"/>
</dbReference>